<dbReference type="InterPro" id="IPR000014">
    <property type="entry name" value="PAS"/>
</dbReference>
<dbReference type="PANTHER" id="PTHR45339">
    <property type="entry name" value="HYBRID SIGNAL TRANSDUCTION HISTIDINE KINASE J"/>
    <property type="match status" value="1"/>
</dbReference>
<evidence type="ECO:0000256" key="13">
    <source>
        <dbReference type="ARBA" id="ARBA00064003"/>
    </source>
</evidence>
<evidence type="ECO:0000256" key="19">
    <source>
        <dbReference type="SAM" id="Coils"/>
    </source>
</evidence>
<dbReference type="GO" id="GO:0000155">
    <property type="term" value="F:phosphorelay sensor kinase activity"/>
    <property type="evidence" value="ECO:0007669"/>
    <property type="project" value="InterPro"/>
</dbReference>
<evidence type="ECO:0000259" key="23">
    <source>
        <dbReference type="PROSITE" id="PS50113"/>
    </source>
</evidence>
<keyword evidence="6" id="KW-0547">Nucleotide-binding</keyword>
<evidence type="ECO:0000256" key="18">
    <source>
        <dbReference type="PROSITE-ProRule" id="PRU00169"/>
    </source>
</evidence>
<keyword evidence="5" id="KW-0732">Signal</keyword>
<organism evidence="25 27">
    <name type="scientific">Duganella violaceipulchra</name>
    <dbReference type="NCBI Taxonomy" id="2849652"/>
    <lineage>
        <taxon>Bacteria</taxon>
        <taxon>Pseudomonadati</taxon>
        <taxon>Pseudomonadota</taxon>
        <taxon>Betaproteobacteria</taxon>
        <taxon>Burkholderiales</taxon>
        <taxon>Oxalobacteraceae</taxon>
        <taxon>Telluria group</taxon>
        <taxon>Duganella</taxon>
    </lineage>
</organism>
<evidence type="ECO:0000256" key="10">
    <source>
        <dbReference type="ARBA" id="ARBA00023026"/>
    </source>
</evidence>
<dbReference type="RefSeq" id="WP_217946545.1">
    <property type="nucleotide sequence ID" value="NZ_JAHTGR010000042.1"/>
</dbReference>
<dbReference type="InterPro" id="IPR000700">
    <property type="entry name" value="PAS-assoc_C"/>
</dbReference>
<dbReference type="FunFam" id="3.30.565.10:FF:000010">
    <property type="entry name" value="Sensor histidine kinase RcsC"/>
    <property type="match status" value="1"/>
</dbReference>
<dbReference type="Proteomes" id="UP001162889">
    <property type="component" value="Unassembled WGS sequence"/>
</dbReference>
<dbReference type="CDD" id="cd17546">
    <property type="entry name" value="REC_hyHK_CKI1_RcsC-like"/>
    <property type="match status" value="1"/>
</dbReference>
<dbReference type="CDD" id="cd00082">
    <property type="entry name" value="HisKA"/>
    <property type="match status" value="1"/>
</dbReference>
<evidence type="ECO:0000259" key="24">
    <source>
        <dbReference type="PROSITE" id="PS50894"/>
    </source>
</evidence>
<dbReference type="SMART" id="SM00388">
    <property type="entry name" value="HisKA"/>
    <property type="match status" value="1"/>
</dbReference>
<feature type="coiled-coil region" evidence="19">
    <location>
        <begin position="132"/>
        <end position="159"/>
    </location>
</feature>
<dbReference type="Pfam" id="PF00072">
    <property type="entry name" value="Response_reg"/>
    <property type="match status" value="1"/>
</dbReference>
<dbReference type="PROSITE" id="PS50110">
    <property type="entry name" value="RESPONSE_REGULATORY"/>
    <property type="match status" value="1"/>
</dbReference>
<dbReference type="EC" id="2.7.13.3" evidence="2"/>
<dbReference type="Pfam" id="PF02518">
    <property type="entry name" value="HATPase_c"/>
    <property type="match status" value="1"/>
</dbReference>
<evidence type="ECO:0000313" key="28">
    <source>
        <dbReference type="Proteomes" id="UP001162889"/>
    </source>
</evidence>
<evidence type="ECO:0000256" key="15">
    <source>
        <dbReference type="ARBA" id="ARBA00070152"/>
    </source>
</evidence>
<evidence type="ECO:0000256" key="3">
    <source>
        <dbReference type="ARBA" id="ARBA00022553"/>
    </source>
</evidence>
<dbReference type="Proteomes" id="UP001155901">
    <property type="component" value="Unassembled WGS sequence"/>
</dbReference>
<dbReference type="NCBIfam" id="TIGR00229">
    <property type="entry name" value="sensory_box"/>
    <property type="match status" value="1"/>
</dbReference>
<name>A0AA41HF90_9BURK</name>
<dbReference type="PROSITE" id="PS50112">
    <property type="entry name" value="PAS"/>
    <property type="match status" value="1"/>
</dbReference>
<keyword evidence="28" id="KW-1185">Reference proteome</keyword>
<protein>
    <recommendedName>
        <fullName evidence="16">Sensor protein FixL</fullName>
        <ecNumber evidence="2">2.7.13.3</ecNumber>
    </recommendedName>
    <alternativeName>
        <fullName evidence="14">Sensory/regulatory protein RpfC</fullName>
    </alternativeName>
    <alternativeName>
        <fullName evidence="15">Virulence sensor protein BvgS</fullName>
    </alternativeName>
</protein>
<feature type="domain" description="Histidine kinase" evidence="20">
    <location>
        <begin position="166"/>
        <end position="388"/>
    </location>
</feature>
<evidence type="ECO:0000256" key="5">
    <source>
        <dbReference type="ARBA" id="ARBA00022729"/>
    </source>
</evidence>
<dbReference type="GO" id="GO:0005524">
    <property type="term" value="F:ATP binding"/>
    <property type="evidence" value="ECO:0007669"/>
    <property type="project" value="UniProtKB-KW"/>
</dbReference>
<evidence type="ECO:0000256" key="8">
    <source>
        <dbReference type="ARBA" id="ARBA00022840"/>
    </source>
</evidence>
<keyword evidence="4" id="KW-0808">Transferase</keyword>
<dbReference type="CDD" id="cd00130">
    <property type="entry name" value="PAS"/>
    <property type="match status" value="1"/>
</dbReference>
<dbReference type="Pfam" id="PF01627">
    <property type="entry name" value="Hpt"/>
    <property type="match status" value="1"/>
</dbReference>
<feature type="domain" description="PAC" evidence="23">
    <location>
        <begin position="91"/>
        <end position="141"/>
    </location>
</feature>
<dbReference type="PROSITE" id="PS50894">
    <property type="entry name" value="HPT"/>
    <property type="match status" value="1"/>
</dbReference>
<evidence type="ECO:0000256" key="14">
    <source>
        <dbReference type="ARBA" id="ARBA00068150"/>
    </source>
</evidence>
<feature type="domain" description="HPt" evidence="24">
    <location>
        <begin position="584"/>
        <end position="689"/>
    </location>
</feature>
<reference evidence="25" key="1">
    <citation type="submission" date="2021-07" db="EMBL/GenBank/DDBJ databases">
        <title>Characterization of violacein-producing bacteria and related species.</title>
        <authorList>
            <person name="Wilson H.S."/>
            <person name="De Leon M.E."/>
        </authorList>
    </citation>
    <scope>NUCLEOTIDE SEQUENCE</scope>
    <source>
        <strain evidence="25">HSC-15S17</strain>
    </source>
</reference>
<comment type="subunit">
    <text evidence="13">At low DSF concentrations, interacts with RpfF.</text>
</comment>
<keyword evidence="8" id="KW-0067">ATP-binding</keyword>
<keyword evidence="9" id="KW-0902">Two-component regulatory system</keyword>
<sequence length="700" mass="76654">MISALNHATENVHGLRRLALMIDSVSDAIVTIDSRGIIEYANRGAQELFGYRLEELLGHNVSMLMPQPDSNRHDAYISSYLRTGQSRVMNHRRSVNGLRRDGSLVPLDLTLGQMLEDGEKKFTAVLRDVTEQRRLQQLAAETERALQNAKNRADEANRAKSIFLATMSHEIRTPMNGVLGSLELLGLTELTESQHETVAMAEQSGRELLRLLDDILDFSKIEAGRLELRHERTAIRENIIEKVVATYAPLASKKGIELRSRVDPSTAQRFCTDPLRLRQILHNFVSNAVKFTLAGSIELSLDVIRTEPGAQVLRFSVRDTGIGISAASQARLFRPFVQADGDTTRRFGGTGLGLAICLGLAESMGGTIAMESVLGLGTTMSLELSLPTLREVEVNNCRAQLRNAPSINDPQVRHRAAPPVTTAASSGTLVLVVDDHATNRNVLVRQLASLGYAAESAINGVDALEKLATRRYSLLISDCQMPEMDGYTLARTIRDDEWRRGISRLPIIAFTANAFASDATRALVAGMDDYLSKPTTLASLSSLLERYLPLPPPETNMSKSSEQLLAFRDRVIDETHLAQIVGDDLAERAALLSDFKESCDIDAKALEAAYQTGELHAFMEIAHRICGASKMVGASGLAAACRSIESCGRERLALSNDSGHVDALGISTREAYRRFQAELDAFDNYLKQGTACLKNVSPAT</sequence>
<comment type="function">
    <text evidence="12">Putative oxygen sensor; modulates the activity of FixJ, a transcriptional activator of nitrogen fixation fixK gene. FixL probably acts as a kinase that phosphorylates FixJ.</text>
</comment>
<evidence type="ECO:0000256" key="1">
    <source>
        <dbReference type="ARBA" id="ARBA00000085"/>
    </source>
</evidence>
<feature type="domain" description="Response regulatory" evidence="21">
    <location>
        <begin position="429"/>
        <end position="548"/>
    </location>
</feature>
<gene>
    <name evidence="25" type="ORF">KVP70_32490</name>
    <name evidence="26" type="ORF">L1274_006561</name>
</gene>
<dbReference type="EMBL" id="JALJZU010000032">
    <property type="protein sequence ID" value="MCP2012790.1"/>
    <property type="molecule type" value="Genomic_DNA"/>
</dbReference>
<evidence type="ECO:0000256" key="12">
    <source>
        <dbReference type="ARBA" id="ARBA00059827"/>
    </source>
</evidence>
<dbReference type="InterPro" id="IPR005467">
    <property type="entry name" value="His_kinase_dom"/>
</dbReference>
<dbReference type="InterPro" id="IPR008207">
    <property type="entry name" value="Sig_transdc_His_kin_Hpt_dom"/>
</dbReference>
<dbReference type="CDD" id="cd16922">
    <property type="entry name" value="HATPase_EvgS-ArcB-TorS-like"/>
    <property type="match status" value="1"/>
</dbReference>
<dbReference type="GO" id="GO:0006355">
    <property type="term" value="P:regulation of DNA-templated transcription"/>
    <property type="evidence" value="ECO:0007669"/>
    <property type="project" value="InterPro"/>
</dbReference>
<feature type="modified residue" description="Phosphohistidine" evidence="17">
    <location>
        <position position="623"/>
    </location>
</feature>
<evidence type="ECO:0000313" key="25">
    <source>
        <dbReference type="EMBL" id="MBV6325636.1"/>
    </source>
</evidence>
<evidence type="ECO:0000256" key="6">
    <source>
        <dbReference type="ARBA" id="ARBA00022741"/>
    </source>
</evidence>
<comment type="function">
    <text evidence="11">Member of the two-component regulatory system BvgS/BvgA. Phosphorylates BvgA via a four-step phosphorelay in response to environmental signals.</text>
</comment>
<dbReference type="FunFam" id="1.10.287.130:FF:000002">
    <property type="entry name" value="Two-component osmosensing histidine kinase"/>
    <property type="match status" value="1"/>
</dbReference>
<evidence type="ECO:0000256" key="2">
    <source>
        <dbReference type="ARBA" id="ARBA00012438"/>
    </source>
</evidence>
<dbReference type="SMART" id="SM00448">
    <property type="entry name" value="REC"/>
    <property type="match status" value="1"/>
</dbReference>
<evidence type="ECO:0000259" key="22">
    <source>
        <dbReference type="PROSITE" id="PS50112"/>
    </source>
</evidence>
<dbReference type="EMBL" id="JAHTGR010000042">
    <property type="protein sequence ID" value="MBV6325636.1"/>
    <property type="molecule type" value="Genomic_DNA"/>
</dbReference>
<dbReference type="Pfam" id="PF00989">
    <property type="entry name" value="PAS"/>
    <property type="match status" value="1"/>
</dbReference>
<keyword evidence="3 18" id="KW-0597">Phosphoprotein</keyword>
<evidence type="ECO:0000259" key="21">
    <source>
        <dbReference type="PROSITE" id="PS50110"/>
    </source>
</evidence>
<feature type="domain" description="PAS" evidence="22">
    <location>
        <begin position="14"/>
        <end position="84"/>
    </location>
</feature>
<dbReference type="CDD" id="cd00088">
    <property type="entry name" value="HPT"/>
    <property type="match status" value="1"/>
</dbReference>
<evidence type="ECO:0000256" key="7">
    <source>
        <dbReference type="ARBA" id="ARBA00022777"/>
    </source>
</evidence>
<evidence type="ECO:0000313" key="26">
    <source>
        <dbReference type="EMBL" id="MCP2012790.1"/>
    </source>
</evidence>
<dbReference type="SMART" id="SM00387">
    <property type="entry name" value="HATPase_c"/>
    <property type="match status" value="1"/>
</dbReference>
<evidence type="ECO:0000256" key="9">
    <source>
        <dbReference type="ARBA" id="ARBA00023012"/>
    </source>
</evidence>
<dbReference type="SMART" id="SM00091">
    <property type="entry name" value="PAS"/>
    <property type="match status" value="1"/>
</dbReference>
<dbReference type="PROSITE" id="PS50109">
    <property type="entry name" value="HIS_KIN"/>
    <property type="match status" value="1"/>
</dbReference>
<evidence type="ECO:0000256" key="17">
    <source>
        <dbReference type="PROSITE-ProRule" id="PRU00110"/>
    </source>
</evidence>
<keyword evidence="10" id="KW-0843">Virulence</keyword>
<dbReference type="InterPro" id="IPR001789">
    <property type="entry name" value="Sig_transdc_resp-reg_receiver"/>
</dbReference>
<evidence type="ECO:0000256" key="4">
    <source>
        <dbReference type="ARBA" id="ARBA00022679"/>
    </source>
</evidence>
<dbReference type="PANTHER" id="PTHR45339:SF5">
    <property type="entry name" value="HISTIDINE KINASE"/>
    <property type="match status" value="1"/>
</dbReference>
<keyword evidence="7" id="KW-0418">Kinase</keyword>
<comment type="caution">
    <text evidence="25">The sequence shown here is derived from an EMBL/GenBank/DDBJ whole genome shotgun (WGS) entry which is preliminary data.</text>
</comment>
<dbReference type="Pfam" id="PF00512">
    <property type="entry name" value="HisKA"/>
    <property type="match status" value="1"/>
</dbReference>
<comment type="catalytic activity">
    <reaction evidence="1">
        <text>ATP + protein L-histidine = ADP + protein N-phospho-L-histidine.</text>
        <dbReference type="EC" id="2.7.13.3"/>
    </reaction>
</comment>
<dbReference type="InterPro" id="IPR013767">
    <property type="entry name" value="PAS_fold"/>
</dbReference>
<dbReference type="FunFam" id="3.30.450.20:FF:000060">
    <property type="entry name" value="Sensor protein FixL"/>
    <property type="match status" value="1"/>
</dbReference>
<dbReference type="InterPro" id="IPR003661">
    <property type="entry name" value="HisK_dim/P_dom"/>
</dbReference>
<proteinExistence type="predicted"/>
<feature type="modified residue" description="4-aspartylphosphate" evidence="18">
    <location>
        <position position="478"/>
    </location>
</feature>
<reference evidence="26" key="2">
    <citation type="submission" date="2022-03" db="EMBL/GenBank/DDBJ databases">
        <title>Genome Encyclopedia of Bacteria and Archaea VI: Functional Genomics of Type Strains.</title>
        <authorList>
            <person name="Whitman W."/>
        </authorList>
    </citation>
    <scope>NUCLEOTIDE SEQUENCE</scope>
    <source>
        <strain evidence="26">HSC-15S17</strain>
    </source>
</reference>
<evidence type="ECO:0000313" key="27">
    <source>
        <dbReference type="Proteomes" id="UP001155901"/>
    </source>
</evidence>
<accession>A0AA41HF90</accession>
<dbReference type="InterPro" id="IPR003594">
    <property type="entry name" value="HATPase_dom"/>
</dbReference>
<evidence type="ECO:0000256" key="16">
    <source>
        <dbReference type="ARBA" id="ARBA00070616"/>
    </source>
</evidence>
<evidence type="ECO:0000256" key="11">
    <source>
        <dbReference type="ARBA" id="ARBA00058004"/>
    </source>
</evidence>
<keyword evidence="19" id="KW-0175">Coiled coil</keyword>
<evidence type="ECO:0000259" key="20">
    <source>
        <dbReference type="PROSITE" id="PS50109"/>
    </source>
</evidence>
<dbReference type="AlphaFoldDB" id="A0AA41HF90"/>
<dbReference type="PROSITE" id="PS50113">
    <property type="entry name" value="PAC"/>
    <property type="match status" value="1"/>
</dbReference>